<dbReference type="Pfam" id="PF05063">
    <property type="entry name" value="MT-A70"/>
    <property type="match status" value="2"/>
</dbReference>
<evidence type="ECO:0000256" key="2">
    <source>
        <dbReference type="ARBA" id="ARBA00022679"/>
    </source>
</evidence>
<gene>
    <name evidence="5" type="ORF">GXX48_11245</name>
</gene>
<dbReference type="GO" id="GO:0032259">
    <property type="term" value="P:methylation"/>
    <property type="evidence" value="ECO:0007669"/>
    <property type="project" value="UniProtKB-KW"/>
</dbReference>
<dbReference type="PANTHER" id="PTHR12829">
    <property type="entry name" value="N6-ADENOSINE-METHYLTRANSFERASE"/>
    <property type="match status" value="1"/>
</dbReference>
<name>A0A7V6PCE2_9HYPH</name>
<keyword evidence="2 5" id="KW-0808">Transferase</keyword>
<dbReference type="PANTHER" id="PTHR12829:SF7">
    <property type="entry name" value="N6-ADENOSINE-METHYLTRANSFERASE CATALYTIC SUBUNIT"/>
    <property type="match status" value="1"/>
</dbReference>
<protein>
    <submittedName>
        <fullName evidence="5">Adenine methyltransferase</fullName>
    </submittedName>
</protein>
<keyword evidence="3" id="KW-0949">S-adenosyl-L-methionine</keyword>
<evidence type="ECO:0000256" key="1">
    <source>
        <dbReference type="ARBA" id="ARBA00022603"/>
    </source>
</evidence>
<comment type="similarity">
    <text evidence="4">Belongs to the MT-A70-like family.</text>
</comment>
<evidence type="ECO:0000256" key="4">
    <source>
        <dbReference type="PROSITE-ProRule" id="PRU00489"/>
    </source>
</evidence>
<dbReference type="EMBL" id="DUMN01000329">
    <property type="protein sequence ID" value="HHV68203.1"/>
    <property type="molecule type" value="Genomic_DNA"/>
</dbReference>
<proteinExistence type="inferred from homology"/>
<comment type="caution">
    <text evidence="5">The sequence shown here is derived from an EMBL/GenBank/DDBJ whole genome shotgun (WGS) entry which is preliminary data.</text>
</comment>
<sequence length="217" mass="24606">MIWPPLPSGEFDLIAADPNWKYLTFSDKGLGRAPDRHYVTASIDEICALPVGDVAASNSFLMLWINGPSLIAGYHVPVMKAWGFKPSAMAFVWVKNNRHIRVDLSEGEYLMKPGNVVRFNKQISSSDFYRGLGYTTRQNAEFVLLGRRGRPRRADKSIGQIICAPRREHSRKPDEFFDRAARYAGPDARKLELFSRQQRAGWTVWGNEVNKFAEAAE</sequence>
<dbReference type="AlphaFoldDB" id="A0A7V6PCE2"/>
<dbReference type="InterPro" id="IPR007757">
    <property type="entry name" value="MT-A70-like"/>
</dbReference>
<evidence type="ECO:0000256" key="3">
    <source>
        <dbReference type="ARBA" id="ARBA00022691"/>
    </source>
</evidence>
<dbReference type="Proteomes" id="UP000551563">
    <property type="component" value="Unassembled WGS sequence"/>
</dbReference>
<keyword evidence="1 5" id="KW-0489">Methyltransferase</keyword>
<dbReference type="GO" id="GO:0008757">
    <property type="term" value="F:S-adenosylmethionine-dependent methyltransferase activity"/>
    <property type="evidence" value="ECO:0007669"/>
    <property type="project" value="UniProtKB-ARBA"/>
</dbReference>
<evidence type="ECO:0000313" key="5">
    <source>
        <dbReference type="EMBL" id="HHV68203.1"/>
    </source>
</evidence>
<dbReference type="GO" id="GO:0008173">
    <property type="term" value="F:RNA methyltransferase activity"/>
    <property type="evidence" value="ECO:0007669"/>
    <property type="project" value="UniProtKB-ARBA"/>
</dbReference>
<evidence type="ECO:0000313" key="6">
    <source>
        <dbReference type="Proteomes" id="UP000551563"/>
    </source>
</evidence>
<reference evidence="5 6" key="1">
    <citation type="journal article" date="2020" name="Biotechnol. Biofuels">
        <title>New insights from the biogas microbiome by comprehensive genome-resolved metagenomics of nearly 1600 species originating from multiple anaerobic digesters.</title>
        <authorList>
            <person name="Campanaro S."/>
            <person name="Treu L."/>
            <person name="Rodriguez-R L.M."/>
            <person name="Kovalovszki A."/>
            <person name="Ziels R.M."/>
            <person name="Maus I."/>
            <person name="Zhu X."/>
            <person name="Kougias P.G."/>
            <person name="Basile A."/>
            <person name="Luo G."/>
            <person name="Schluter A."/>
            <person name="Konstantinidis K.T."/>
            <person name="Angelidaki I."/>
        </authorList>
    </citation>
    <scope>NUCLEOTIDE SEQUENCE [LARGE SCALE GENOMIC DNA]</scope>
    <source>
        <strain evidence="5">AS04akNAM_66</strain>
    </source>
</reference>
<dbReference type="PROSITE" id="PS51143">
    <property type="entry name" value="MT_A70"/>
    <property type="match status" value="1"/>
</dbReference>
<organism evidence="5 6">
    <name type="scientific">Brucella intermedia</name>
    <dbReference type="NCBI Taxonomy" id="94625"/>
    <lineage>
        <taxon>Bacteria</taxon>
        <taxon>Pseudomonadati</taxon>
        <taxon>Pseudomonadota</taxon>
        <taxon>Alphaproteobacteria</taxon>
        <taxon>Hyphomicrobiales</taxon>
        <taxon>Brucellaceae</taxon>
        <taxon>Brucella/Ochrobactrum group</taxon>
        <taxon>Brucella</taxon>
    </lineage>
</organism>
<accession>A0A7V6PCE2</accession>